<protein>
    <submittedName>
        <fullName evidence="1">Uncharacterized protein</fullName>
    </submittedName>
</protein>
<evidence type="ECO:0000313" key="1">
    <source>
        <dbReference type="EMBL" id="JAH68047.1"/>
    </source>
</evidence>
<dbReference type="AlphaFoldDB" id="A0A0E9UQF1"/>
<sequence>MTKLLYTEAHWHYARPPYEFGDHPRTLRVILS</sequence>
<reference evidence="1" key="1">
    <citation type="submission" date="2014-11" db="EMBL/GenBank/DDBJ databases">
        <authorList>
            <person name="Amaro Gonzalez C."/>
        </authorList>
    </citation>
    <scope>NUCLEOTIDE SEQUENCE</scope>
</reference>
<dbReference type="EMBL" id="GBXM01040530">
    <property type="protein sequence ID" value="JAH68047.1"/>
    <property type="molecule type" value="Transcribed_RNA"/>
</dbReference>
<proteinExistence type="predicted"/>
<accession>A0A0E9UQF1</accession>
<name>A0A0E9UQF1_ANGAN</name>
<reference evidence="1" key="2">
    <citation type="journal article" date="2015" name="Fish Shellfish Immunol.">
        <title>Early steps in the European eel (Anguilla anguilla)-Vibrio vulnificus interaction in the gills: Role of the RtxA13 toxin.</title>
        <authorList>
            <person name="Callol A."/>
            <person name="Pajuelo D."/>
            <person name="Ebbesson L."/>
            <person name="Teles M."/>
            <person name="MacKenzie S."/>
            <person name="Amaro C."/>
        </authorList>
    </citation>
    <scope>NUCLEOTIDE SEQUENCE</scope>
</reference>
<organism evidence="1">
    <name type="scientific">Anguilla anguilla</name>
    <name type="common">European freshwater eel</name>
    <name type="synonym">Muraena anguilla</name>
    <dbReference type="NCBI Taxonomy" id="7936"/>
    <lineage>
        <taxon>Eukaryota</taxon>
        <taxon>Metazoa</taxon>
        <taxon>Chordata</taxon>
        <taxon>Craniata</taxon>
        <taxon>Vertebrata</taxon>
        <taxon>Euteleostomi</taxon>
        <taxon>Actinopterygii</taxon>
        <taxon>Neopterygii</taxon>
        <taxon>Teleostei</taxon>
        <taxon>Anguilliformes</taxon>
        <taxon>Anguillidae</taxon>
        <taxon>Anguilla</taxon>
    </lineage>
</organism>